<dbReference type="KEGG" id="tit:Thit_1823"/>
<protein>
    <submittedName>
        <fullName evidence="2">DNA polymerase beta domain protein region</fullName>
    </submittedName>
</protein>
<dbReference type="RefSeq" id="WP_012995780.1">
    <property type="nucleotide sequence ID" value="NC_013921.1"/>
</dbReference>
<evidence type="ECO:0000259" key="1">
    <source>
        <dbReference type="Pfam" id="PF18765"/>
    </source>
</evidence>
<name>D3T4B4_THEIA</name>
<dbReference type="OrthoDB" id="160408at2"/>
<evidence type="ECO:0000313" key="2">
    <source>
        <dbReference type="EMBL" id="ADD03066.1"/>
    </source>
</evidence>
<feature type="domain" description="Polymerase beta nucleotidyltransferase" evidence="1">
    <location>
        <begin position="18"/>
        <end position="113"/>
    </location>
</feature>
<dbReference type="Pfam" id="PF18765">
    <property type="entry name" value="Polbeta"/>
    <property type="match status" value="1"/>
</dbReference>
<dbReference type="EMBL" id="CP001936">
    <property type="protein sequence ID" value="ADD03066.1"/>
    <property type="molecule type" value="Genomic_DNA"/>
</dbReference>
<dbReference type="PANTHER" id="PTHR43449">
    <property type="entry name" value="NUCLEOTIDYLTRANSFERASE"/>
    <property type="match status" value="1"/>
</dbReference>
<gene>
    <name evidence="2" type="ordered locus">Thit_1823</name>
</gene>
<keyword evidence="3" id="KW-1185">Reference proteome</keyword>
<dbReference type="InterPro" id="IPR041633">
    <property type="entry name" value="Polbeta"/>
</dbReference>
<dbReference type="InterPro" id="IPR043519">
    <property type="entry name" value="NT_sf"/>
</dbReference>
<dbReference type="PANTHER" id="PTHR43449:SF1">
    <property type="entry name" value="POLYMERASE BETA NUCLEOTIDYLTRANSFERASE DOMAIN-CONTAINING PROTEIN"/>
    <property type="match status" value="1"/>
</dbReference>
<organism evidence="2 3">
    <name type="scientific">Thermoanaerobacter italicus (strain DSM 9252 / Ab9)</name>
    <dbReference type="NCBI Taxonomy" id="580331"/>
    <lineage>
        <taxon>Bacteria</taxon>
        <taxon>Bacillati</taxon>
        <taxon>Bacillota</taxon>
        <taxon>Clostridia</taxon>
        <taxon>Thermoanaerobacterales</taxon>
        <taxon>Thermoanaerobacteraceae</taxon>
        <taxon>Thermoanaerobacter</taxon>
    </lineage>
</organism>
<dbReference type="eggNOG" id="COG1708">
    <property type="taxonomic scope" value="Bacteria"/>
</dbReference>
<dbReference type="Proteomes" id="UP000001552">
    <property type="component" value="Chromosome"/>
</dbReference>
<sequence length="118" mass="13673">MIEATELLKYSLEDELKRITNIIIEKCNPERIILFGSMANGTAKEWSDIDLVVIMNTDLRFIDRLLYLAQITSPEVPVDFLAYTPEEEKNFIESGHLFYTEEVLKKGVVLYDKRASRV</sequence>
<dbReference type="AlphaFoldDB" id="D3T4B4"/>
<dbReference type="Gene3D" id="3.30.460.10">
    <property type="entry name" value="Beta Polymerase, domain 2"/>
    <property type="match status" value="1"/>
</dbReference>
<evidence type="ECO:0000313" key="3">
    <source>
        <dbReference type="Proteomes" id="UP000001552"/>
    </source>
</evidence>
<proteinExistence type="predicted"/>
<accession>D3T4B4</accession>
<dbReference type="HOGENOM" id="CLU_130257_9_5_9"/>
<dbReference type="CDD" id="cd05403">
    <property type="entry name" value="NT_KNTase_like"/>
    <property type="match status" value="1"/>
</dbReference>
<dbReference type="SUPFAM" id="SSF81301">
    <property type="entry name" value="Nucleotidyltransferase"/>
    <property type="match status" value="1"/>
</dbReference>
<reference evidence="2" key="1">
    <citation type="submission" date="2010-02" db="EMBL/GenBank/DDBJ databases">
        <title>Complete sequence of Thermoanaerobacter italicus Ab9.</title>
        <authorList>
            <consortium name="US DOE Joint Genome Institute"/>
            <person name="Lucas S."/>
            <person name="Copeland A."/>
            <person name="Lapidus A."/>
            <person name="Cheng J.-F."/>
            <person name="Bruce D."/>
            <person name="Goodwin L."/>
            <person name="Pitluck S."/>
            <person name="Chertkov O."/>
            <person name="Detter J.C."/>
            <person name="Han C."/>
            <person name="Tapia R."/>
            <person name="Land M."/>
            <person name="Hauser L."/>
            <person name="Kyrpides N."/>
            <person name="Mikhailova N."/>
            <person name="Hemme C.L."/>
            <person name="Woyke T."/>
        </authorList>
    </citation>
    <scope>NUCLEOTIDE SEQUENCE [LARGE SCALE GENOMIC DNA]</scope>
    <source>
        <strain evidence="2">Ab9</strain>
    </source>
</reference>